<dbReference type="PATRIC" id="fig|217031.6.peg.476"/>
<feature type="transmembrane region" description="Helical" evidence="1">
    <location>
        <begin position="40"/>
        <end position="61"/>
    </location>
</feature>
<sequence length="265" mass="30558">MKRDKKLKNPVASFILLSNIIFFPLFCLVGVISILEFPTWIFDVVFCMSSWSSTFAFVILFKKIFPDQSLIKFVKDQFKKKLKPSIIVIASMIQAAIFLIILFLISQNQEVGSTFTISSWGMLTYFFFKNLLAGPLGEELGWRSFAQIELQKQHSPLKASIIIGFWWGMWHLPIWFTTGFVGIDLIKYILFFMIALISTKIIMTAFYNLNQNLIIPIMIHQFFNFYIGLINGNMIDLIMYSAIFYLVAAVLMIVINPKNVLYGDS</sequence>
<dbReference type="RefSeq" id="WP_064467595.1">
    <property type="nucleotide sequence ID" value="NZ_LDJR01000011.1"/>
</dbReference>
<reference evidence="3 4" key="1">
    <citation type="submission" date="2015-05" db="EMBL/GenBank/DDBJ databases">
        <title>Comparison of genome.</title>
        <authorList>
            <person name="Zheng Z."/>
            <person name="Sun M."/>
        </authorList>
    </citation>
    <scope>NUCLEOTIDE SEQUENCE [LARGE SCALE GENOMIC DNA]</scope>
    <source>
        <strain evidence="3 4">G25-74</strain>
    </source>
</reference>
<feature type="domain" description="CAAX prenyl protease 2/Lysostaphin resistance protein A-like" evidence="2">
    <location>
        <begin position="123"/>
        <end position="225"/>
    </location>
</feature>
<evidence type="ECO:0000313" key="3">
    <source>
        <dbReference type="EMBL" id="OAK75532.1"/>
    </source>
</evidence>
<feature type="transmembrane region" description="Helical" evidence="1">
    <location>
        <begin position="188"/>
        <end position="206"/>
    </location>
</feature>
<dbReference type="GO" id="GO:0004175">
    <property type="term" value="F:endopeptidase activity"/>
    <property type="evidence" value="ECO:0007669"/>
    <property type="project" value="UniProtKB-ARBA"/>
</dbReference>
<keyword evidence="4" id="KW-1185">Reference proteome</keyword>
<dbReference type="PANTHER" id="PTHR35797">
    <property type="entry name" value="PROTEASE-RELATED"/>
    <property type="match status" value="1"/>
</dbReference>
<dbReference type="Proteomes" id="UP000077881">
    <property type="component" value="Unassembled WGS sequence"/>
</dbReference>
<keyword evidence="1" id="KW-0472">Membrane</keyword>
<comment type="caution">
    <text evidence="3">The sequence shown here is derived from an EMBL/GenBank/DDBJ whole genome shotgun (WGS) entry which is preliminary data.</text>
</comment>
<dbReference type="GO" id="GO:0080120">
    <property type="term" value="P:CAAX-box protein maturation"/>
    <property type="evidence" value="ECO:0007669"/>
    <property type="project" value="UniProtKB-ARBA"/>
</dbReference>
<dbReference type="EMBL" id="LDJR01000011">
    <property type="protein sequence ID" value="OAK75532.1"/>
    <property type="molecule type" value="Genomic_DNA"/>
</dbReference>
<proteinExistence type="predicted"/>
<dbReference type="InterPro" id="IPR042150">
    <property type="entry name" value="MmRce1-like"/>
</dbReference>
<dbReference type="InterPro" id="IPR003675">
    <property type="entry name" value="Rce1/LyrA-like_dom"/>
</dbReference>
<gene>
    <name evidence="3" type="ORF">ABB05_02190</name>
</gene>
<keyword evidence="1" id="KW-1133">Transmembrane helix</keyword>
<name>A0A178A5X1_9BACI</name>
<dbReference type="PANTHER" id="PTHR35797:SF1">
    <property type="entry name" value="PROTEASE"/>
    <property type="match status" value="1"/>
</dbReference>
<protein>
    <submittedName>
        <fullName evidence="3">CAAX protease</fullName>
    </submittedName>
</protein>
<keyword evidence="1" id="KW-0812">Transmembrane</keyword>
<organism evidence="3 4">
    <name type="scientific">Lederbergia galactosidilytica</name>
    <dbReference type="NCBI Taxonomy" id="217031"/>
    <lineage>
        <taxon>Bacteria</taxon>
        <taxon>Bacillati</taxon>
        <taxon>Bacillota</taxon>
        <taxon>Bacilli</taxon>
        <taxon>Bacillales</taxon>
        <taxon>Bacillaceae</taxon>
        <taxon>Lederbergia</taxon>
    </lineage>
</organism>
<feature type="transmembrane region" description="Helical" evidence="1">
    <location>
        <begin position="213"/>
        <end position="231"/>
    </location>
</feature>
<keyword evidence="3" id="KW-0645">Protease</keyword>
<feature type="transmembrane region" description="Helical" evidence="1">
    <location>
        <begin position="12"/>
        <end position="34"/>
    </location>
</feature>
<accession>A0A178A5X1</accession>
<feature type="transmembrane region" description="Helical" evidence="1">
    <location>
        <begin position="157"/>
        <end position="176"/>
    </location>
</feature>
<evidence type="ECO:0000313" key="4">
    <source>
        <dbReference type="Proteomes" id="UP000077881"/>
    </source>
</evidence>
<dbReference type="AlphaFoldDB" id="A0A178A5X1"/>
<evidence type="ECO:0000259" key="2">
    <source>
        <dbReference type="Pfam" id="PF02517"/>
    </source>
</evidence>
<dbReference type="STRING" id="217031.ABB05_02190"/>
<dbReference type="Pfam" id="PF02517">
    <property type="entry name" value="Rce1-like"/>
    <property type="match status" value="1"/>
</dbReference>
<evidence type="ECO:0000256" key="1">
    <source>
        <dbReference type="SAM" id="Phobius"/>
    </source>
</evidence>
<feature type="transmembrane region" description="Helical" evidence="1">
    <location>
        <begin position="237"/>
        <end position="255"/>
    </location>
</feature>
<dbReference type="GO" id="GO:0006508">
    <property type="term" value="P:proteolysis"/>
    <property type="evidence" value="ECO:0007669"/>
    <property type="project" value="UniProtKB-KW"/>
</dbReference>
<dbReference type="OrthoDB" id="9777755at2"/>
<feature type="transmembrane region" description="Helical" evidence="1">
    <location>
        <begin position="82"/>
        <end position="105"/>
    </location>
</feature>
<keyword evidence="3" id="KW-0378">Hydrolase</keyword>